<dbReference type="InterPro" id="IPR001878">
    <property type="entry name" value="Znf_CCHC"/>
</dbReference>
<keyword evidence="5" id="KW-1185">Reference proteome</keyword>
<accession>A0A9Q0JDL5</accession>
<evidence type="ECO:0000313" key="4">
    <source>
        <dbReference type="EMBL" id="KAJ4836790.1"/>
    </source>
</evidence>
<dbReference type="EMBL" id="JAKUCV010004022">
    <property type="protein sequence ID" value="KAJ4836790.1"/>
    <property type="molecule type" value="Genomic_DNA"/>
</dbReference>
<evidence type="ECO:0000313" key="5">
    <source>
        <dbReference type="Proteomes" id="UP001141552"/>
    </source>
</evidence>
<feature type="region of interest" description="Disordered" evidence="2">
    <location>
        <begin position="101"/>
        <end position="135"/>
    </location>
</feature>
<keyword evidence="1" id="KW-0479">Metal-binding</keyword>
<dbReference type="OrthoDB" id="1626798at2759"/>
<protein>
    <recommendedName>
        <fullName evidence="3">CCHC-type domain-containing protein</fullName>
    </recommendedName>
</protein>
<evidence type="ECO:0000256" key="1">
    <source>
        <dbReference type="PROSITE-ProRule" id="PRU00047"/>
    </source>
</evidence>
<reference evidence="4" key="1">
    <citation type="submission" date="2022-02" db="EMBL/GenBank/DDBJ databases">
        <authorList>
            <person name="Henning P.M."/>
            <person name="McCubbin A.G."/>
            <person name="Shore J.S."/>
        </authorList>
    </citation>
    <scope>NUCLEOTIDE SEQUENCE</scope>
    <source>
        <strain evidence="4">F60SS</strain>
        <tissue evidence="4">Leaves</tissue>
    </source>
</reference>
<dbReference type="SMART" id="SM00343">
    <property type="entry name" value="ZnF_C2HC"/>
    <property type="match status" value="1"/>
</dbReference>
<dbReference type="Gene3D" id="4.10.60.10">
    <property type="entry name" value="Zinc finger, CCHC-type"/>
    <property type="match status" value="1"/>
</dbReference>
<keyword evidence="1" id="KW-0863">Zinc-finger</keyword>
<dbReference type="PANTHER" id="PTHR47481:SF36">
    <property type="entry name" value="CCHC-TYPE DOMAIN-CONTAINING PROTEIN"/>
    <property type="match status" value="1"/>
</dbReference>
<dbReference type="GO" id="GO:0003676">
    <property type="term" value="F:nucleic acid binding"/>
    <property type="evidence" value="ECO:0007669"/>
    <property type="project" value="InterPro"/>
</dbReference>
<dbReference type="Proteomes" id="UP001141552">
    <property type="component" value="Unassembled WGS sequence"/>
</dbReference>
<comment type="caution">
    <text evidence="4">The sequence shown here is derived from an EMBL/GenBank/DDBJ whole genome shotgun (WGS) entry which is preliminary data.</text>
</comment>
<dbReference type="SUPFAM" id="SSF57756">
    <property type="entry name" value="Retrovirus zinc finger-like domains"/>
    <property type="match status" value="1"/>
</dbReference>
<dbReference type="Pfam" id="PF00098">
    <property type="entry name" value="zf-CCHC"/>
    <property type="match status" value="1"/>
</dbReference>
<gene>
    <name evidence="4" type="ORF">Tsubulata_004710</name>
</gene>
<evidence type="ECO:0000256" key="2">
    <source>
        <dbReference type="SAM" id="MobiDB-lite"/>
    </source>
</evidence>
<dbReference type="AlphaFoldDB" id="A0A9Q0JDL5"/>
<name>A0A9Q0JDL5_9ROSI</name>
<dbReference type="PROSITE" id="PS50158">
    <property type="entry name" value="ZF_CCHC"/>
    <property type="match status" value="1"/>
</dbReference>
<dbReference type="GO" id="GO:0008270">
    <property type="term" value="F:zinc ion binding"/>
    <property type="evidence" value="ECO:0007669"/>
    <property type="project" value="UniProtKB-KW"/>
</dbReference>
<reference evidence="4" key="2">
    <citation type="journal article" date="2023" name="Plants (Basel)">
        <title>Annotation of the Turnera subulata (Passifloraceae) Draft Genome Reveals the S-Locus Evolved after the Divergence of Turneroideae from Passifloroideae in a Stepwise Manner.</title>
        <authorList>
            <person name="Henning P.M."/>
            <person name="Roalson E.H."/>
            <person name="Mir W."/>
            <person name="McCubbin A.G."/>
            <person name="Shore J.S."/>
        </authorList>
    </citation>
    <scope>NUCLEOTIDE SEQUENCE</scope>
    <source>
        <strain evidence="4">F60SS</strain>
    </source>
</reference>
<sequence>MESINGGNGSLAQYGMEKLVGTNYKYCRMCMEAYLQELDPYEKISEARQRRFLIRGLRKKYTLFATSIQGWANRPTIEELESLVANQVALARQMAKNFTPDAPLFSKGKQNKNYSTGGSKDAAKSSNAERNTGGNFQNKQPIKCYRCDKLGHYKKNCRVKIAKANIACTSKGGDEPKWEQCFTIKAIEQNSTHAFVSYASNAKKEEWIMDSGCSHHVTGDDSSFSEIREPVEIELLSL</sequence>
<feature type="compositionally biased region" description="Polar residues" evidence="2">
    <location>
        <begin position="111"/>
        <end position="135"/>
    </location>
</feature>
<dbReference type="PANTHER" id="PTHR47481">
    <property type="match status" value="1"/>
</dbReference>
<dbReference type="InterPro" id="IPR036875">
    <property type="entry name" value="Znf_CCHC_sf"/>
</dbReference>
<evidence type="ECO:0000259" key="3">
    <source>
        <dbReference type="PROSITE" id="PS50158"/>
    </source>
</evidence>
<feature type="domain" description="CCHC-type" evidence="3">
    <location>
        <begin position="143"/>
        <end position="158"/>
    </location>
</feature>
<proteinExistence type="predicted"/>
<keyword evidence="1" id="KW-0862">Zinc</keyword>
<organism evidence="4 5">
    <name type="scientific">Turnera subulata</name>
    <dbReference type="NCBI Taxonomy" id="218843"/>
    <lineage>
        <taxon>Eukaryota</taxon>
        <taxon>Viridiplantae</taxon>
        <taxon>Streptophyta</taxon>
        <taxon>Embryophyta</taxon>
        <taxon>Tracheophyta</taxon>
        <taxon>Spermatophyta</taxon>
        <taxon>Magnoliopsida</taxon>
        <taxon>eudicotyledons</taxon>
        <taxon>Gunneridae</taxon>
        <taxon>Pentapetalae</taxon>
        <taxon>rosids</taxon>
        <taxon>fabids</taxon>
        <taxon>Malpighiales</taxon>
        <taxon>Passifloraceae</taxon>
        <taxon>Turnera</taxon>
    </lineage>
</organism>